<proteinExistence type="predicted"/>
<reference evidence="1 2" key="1">
    <citation type="journal article" date="2004" name="J. Bacteriol.">
        <title>Comparative genomics of two Leptospira interrogans serovars reveals novel insights into physiology and pathogenesis.</title>
        <authorList>
            <person name="Nascimento A.L."/>
            <person name="Ko A.I."/>
            <person name="Martins E.A."/>
            <person name="Monteiro-Vitorello C.B."/>
            <person name="Ho P.L."/>
            <person name="Haake D.A."/>
            <person name="Verjovski-Almeida S."/>
            <person name="Hartskeerl R.A."/>
            <person name="Marques M.V."/>
            <person name="Oliveira M.C."/>
            <person name="Menck C.F."/>
            <person name="Leite L.C."/>
            <person name="Carrer H."/>
            <person name="Coutinho L.L."/>
            <person name="Degrave W.M."/>
            <person name="Dellagostin O.A."/>
            <person name="El-Dorry H."/>
            <person name="Ferro E.S."/>
            <person name="Ferro M.I."/>
            <person name="Furlan L.R."/>
            <person name="Gamberini M."/>
            <person name="Giglioti E.A."/>
            <person name="Goes-Neto A."/>
            <person name="Goldman G.H."/>
            <person name="Goldman M.H."/>
            <person name="Harakava R."/>
            <person name="Jeronimo S.M."/>
            <person name="Junqueira-De-Azevedo I.L."/>
            <person name="Kimura E.T."/>
            <person name="Kuramae E.E."/>
            <person name="Lemos E.G."/>
            <person name="Lemos M.V."/>
            <person name="Marino C.L."/>
            <person name="Nunes L.R."/>
            <person name="De Oliveira R.C."/>
            <person name="Pereira G.G."/>
            <person name="Reis M.S."/>
            <person name="Schriefer A."/>
            <person name="Siqueira W.J."/>
            <person name="Sommer P."/>
            <person name="Tsai S.M."/>
            <person name="Simpson A.J."/>
            <person name="Ferro J.A."/>
            <person name="Camargo L.E."/>
            <person name="Kitajima J.P."/>
            <person name="Setubal J.C."/>
            <person name="Van Sluys M.A."/>
        </authorList>
    </citation>
    <scope>NUCLEOTIDE SEQUENCE [LARGE SCALE GENOMIC DNA]</scope>
    <source>
        <strain evidence="1 2">Fiocruz L1-130</strain>
    </source>
</reference>
<dbReference type="KEGG" id="lic:LIC_12289"/>
<evidence type="ECO:0000313" key="1">
    <source>
        <dbReference type="EMBL" id="AAS70860.1"/>
    </source>
</evidence>
<protein>
    <submittedName>
        <fullName evidence="1">Putative lipoprotein</fullName>
    </submittedName>
</protein>
<keyword evidence="1" id="KW-0449">Lipoprotein</keyword>
<organism evidence="1 2">
    <name type="scientific">Leptospira interrogans serogroup Icterohaemorrhagiae serovar copenhageni (strain Fiocruz L1-130)</name>
    <dbReference type="NCBI Taxonomy" id="267671"/>
    <lineage>
        <taxon>Bacteria</taxon>
        <taxon>Pseudomonadati</taxon>
        <taxon>Spirochaetota</taxon>
        <taxon>Spirochaetia</taxon>
        <taxon>Leptospirales</taxon>
        <taxon>Leptospiraceae</taxon>
        <taxon>Leptospira</taxon>
    </lineage>
</organism>
<dbReference type="Pfam" id="PF13146">
    <property type="entry name" value="TRL"/>
    <property type="match status" value="1"/>
</dbReference>
<dbReference type="EMBL" id="AE016823">
    <property type="protein sequence ID" value="AAS70860.1"/>
    <property type="molecule type" value="Genomic_DNA"/>
</dbReference>
<dbReference type="HOGENOM" id="CLU_2142797_0_0_12"/>
<sequence length="122" mass="13146">MHHRKWGIIKMKKFISLIVISLAAFVVSNCATSIFPAAIYNSSSYHVSGNPTGGPTDAKIVKSGKSCNLYSLLTWYFYSGGEGSIAEAMKDGQITKVAIVDKSTFGILGPIFSKECVVVYGE</sequence>
<name>Q72Q25_LEPIC</name>
<dbReference type="Proteomes" id="UP000007037">
    <property type="component" value="Chromosome I"/>
</dbReference>
<gene>
    <name evidence="1" type="ordered locus">LIC_12289</name>
</gene>
<dbReference type="InterPro" id="IPR025113">
    <property type="entry name" value="TRL-like"/>
</dbReference>
<accession>Q72Q25</accession>
<evidence type="ECO:0000313" key="2">
    <source>
        <dbReference type="Proteomes" id="UP000007037"/>
    </source>
</evidence>
<dbReference type="AlphaFoldDB" id="Q72Q25"/>